<keyword evidence="3" id="KW-1185">Reference proteome</keyword>
<keyword evidence="1" id="KW-0472">Membrane</keyword>
<keyword evidence="1" id="KW-1133">Transmembrane helix</keyword>
<evidence type="ECO:0000256" key="1">
    <source>
        <dbReference type="SAM" id="Phobius"/>
    </source>
</evidence>
<dbReference type="InterPro" id="IPR024294">
    <property type="entry name" value="DUF3810"/>
</dbReference>
<proteinExistence type="predicted"/>
<sequence length="355" mass="40342">MKKNKKLGTQYLAAAGIFLLVLTAVLQMCARTVPGFGTWYAHHIYPWIVGSVGSVTGLFPFSVVELGLYGLILLLVLDVWHLLRKKWCGIFSRWLFITGALLFLYTANCGINYYASSFSSYAGLEDGTYTVEELDALCSDLVELVNESAKTGRQVYRENRSAWRAEAVKAMQAAGEKFPCLEGFYPRPKEVLVSWILSVQQLCGVYSPFTVEANFNGDMPDYNVPHTLCHELSHLKGFMREDEANFIGYLACISSENEAFRYSGYLTGWVYAGNALARADRKRYIELTNQLCEEARQDLDENSDFWNRYESKVSEAATQMNDTYLKMNSQTDGVKSYGRMVDLMLSYRRMQQRES</sequence>
<protein>
    <submittedName>
        <fullName evidence="2">DUF3810 domain-containing protein</fullName>
    </submittedName>
</protein>
<evidence type="ECO:0000313" key="2">
    <source>
        <dbReference type="EMBL" id="MEQ2563701.1"/>
    </source>
</evidence>
<reference evidence="2 3" key="1">
    <citation type="submission" date="2024-03" db="EMBL/GenBank/DDBJ databases">
        <title>Human intestinal bacterial collection.</title>
        <authorList>
            <person name="Pauvert C."/>
            <person name="Hitch T.C.A."/>
            <person name="Clavel T."/>
        </authorList>
    </citation>
    <scope>NUCLEOTIDE SEQUENCE [LARGE SCALE GENOMIC DNA]</scope>
    <source>
        <strain evidence="2 3">CLA-AP-H27</strain>
    </source>
</reference>
<gene>
    <name evidence="2" type="ORF">WMO41_11095</name>
</gene>
<dbReference type="Proteomes" id="UP001437460">
    <property type="component" value="Unassembled WGS sequence"/>
</dbReference>
<feature type="transmembrane region" description="Helical" evidence="1">
    <location>
        <begin position="59"/>
        <end position="82"/>
    </location>
</feature>
<name>A0ABV1HNQ5_9FIRM</name>
<keyword evidence="1" id="KW-0812">Transmembrane</keyword>
<dbReference type="EMBL" id="JBBMFJ010000023">
    <property type="protein sequence ID" value="MEQ2563701.1"/>
    <property type="molecule type" value="Genomic_DNA"/>
</dbReference>
<evidence type="ECO:0000313" key="3">
    <source>
        <dbReference type="Proteomes" id="UP001437460"/>
    </source>
</evidence>
<comment type="caution">
    <text evidence="2">The sequence shown here is derived from an EMBL/GenBank/DDBJ whole genome shotgun (WGS) entry which is preliminary data.</text>
</comment>
<organism evidence="2 3">
    <name type="scientific">Ventrimonas faecis</name>
    <dbReference type="NCBI Taxonomy" id="3133170"/>
    <lineage>
        <taxon>Bacteria</taxon>
        <taxon>Bacillati</taxon>
        <taxon>Bacillota</taxon>
        <taxon>Clostridia</taxon>
        <taxon>Lachnospirales</taxon>
        <taxon>Lachnospiraceae</taxon>
        <taxon>Ventrimonas</taxon>
    </lineage>
</organism>
<accession>A0ABV1HNQ5</accession>
<dbReference type="RefSeq" id="WP_349229811.1">
    <property type="nucleotide sequence ID" value="NZ_JBBMFJ010000023.1"/>
</dbReference>
<dbReference type="Pfam" id="PF12725">
    <property type="entry name" value="DUF3810"/>
    <property type="match status" value="1"/>
</dbReference>
<feature type="transmembrane region" description="Helical" evidence="1">
    <location>
        <begin position="94"/>
        <end position="115"/>
    </location>
</feature>